<gene>
    <name evidence="3" type="ORF">GCM10010121_055950</name>
</gene>
<keyword evidence="2" id="KW-0812">Transmembrane</keyword>
<evidence type="ECO:0000313" key="3">
    <source>
        <dbReference type="EMBL" id="GGJ37571.1"/>
    </source>
</evidence>
<feature type="region of interest" description="Disordered" evidence="1">
    <location>
        <begin position="88"/>
        <end position="116"/>
    </location>
</feature>
<dbReference type="AlphaFoldDB" id="A0A917KZJ9"/>
<evidence type="ECO:0000256" key="1">
    <source>
        <dbReference type="SAM" id="MobiDB-lite"/>
    </source>
</evidence>
<feature type="transmembrane region" description="Helical" evidence="2">
    <location>
        <begin position="7"/>
        <end position="28"/>
    </location>
</feature>
<name>A0A917KZJ9_9ACTN</name>
<reference evidence="3" key="2">
    <citation type="submission" date="2020-09" db="EMBL/GenBank/DDBJ databases">
        <authorList>
            <person name="Sun Q."/>
            <person name="Ohkuma M."/>
        </authorList>
    </citation>
    <scope>NUCLEOTIDE SEQUENCE</scope>
    <source>
        <strain evidence="3">JCM 3086</strain>
    </source>
</reference>
<accession>A0A917KZJ9</accession>
<dbReference type="Proteomes" id="UP000657574">
    <property type="component" value="Unassembled WGS sequence"/>
</dbReference>
<feature type="transmembrane region" description="Helical" evidence="2">
    <location>
        <begin position="34"/>
        <end position="55"/>
    </location>
</feature>
<sequence length="116" mass="11442">MSGRQRWVLVSTGLVLAVLAGALTLLSWDRANQVAGVISALVGVAGLGTSVWAAMAGSGTKSAVISDTGAATSTGGMANTGFIATSTTETPHSLTVRNTGNAESESGDANTGFQGN</sequence>
<keyword evidence="4" id="KW-1185">Reference proteome</keyword>
<organism evidence="3 4">
    <name type="scientific">Streptomyces brasiliensis</name>
    <dbReference type="NCBI Taxonomy" id="1954"/>
    <lineage>
        <taxon>Bacteria</taxon>
        <taxon>Bacillati</taxon>
        <taxon>Actinomycetota</taxon>
        <taxon>Actinomycetes</taxon>
        <taxon>Kitasatosporales</taxon>
        <taxon>Streptomycetaceae</taxon>
        <taxon>Streptomyces</taxon>
    </lineage>
</organism>
<keyword evidence="2" id="KW-0472">Membrane</keyword>
<reference evidence="3" key="1">
    <citation type="journal article" date="2014" name="Int. J. Syst. Evol. Microbiol.">
        <title>Complete genome sequence of Corynebacterium casei LMG S-19264T (=DSM 44701T), isolated from a smear-ripened cheese.</title>
        <authorList>
            <consortium name="US DOE Joint Genome Institute (JGI-PGF)"/>
            <person name="Walter F."/>
            <person name="Albersmeier A."/>
            <person name="Kalinowski J."/>
            <person name="Ruckert C."/>
        </authorList>
    </citation>
    <scope>NUCLEOTIDE SEQUENCE</scope>
    <source>
        <strain evidence="3">JCM 3086</strain>
    </source>
</reference>
<evidence type="ECO:0000313" key="4">
    <source>
        <dbReference type="Proteomes" id="UP000657574"/>
    </source>
</evidence>
<dbReference type="EMBL" id="BMQA01000021">
    <property type="protein sequence ID" value="GGJ37571.1"/>
    <property type="molecule type" value="Genomic_DNA"/>
</dbReference>
<comment type="caution">
    <text evidence="3">The sequence shown here is derived from an EMBL/GenBank/DDBJ whole genome shotgun (WGS) entry which is preliminary data.</text>
</comment>
<protein>
    <submittedName>
        <fullName evidence="3">Uncharacterized protein</fullName>
    </submittedName>
</protein>
<evidence type="ECO:0000256" key="2">
    <source>
        <dbReference type="SAM" id="Phobius"/>
    </source>
</evidence>
<proteinExistence type="predicted"/>
<keyword evidence="2" id="KW-1133">Transmembrane helix</keyword>